<dbReference type="EMBL" id="LS483469">
    <property type="protein sequence ID" value="SQI42974.1"/>
    <property type="molecule type" value="Genomic_DNA"/>
</dbReference>
<name>A0A2X4Y2Q0_SERPL</name>
<accession>A0A2X4Y2Q0</accession>
<evidence type="ECO:0000313" key="2">
    <source>
        <dbReference type="Proteomes" id="UP000248897"/>
    </source>
</evidence>
<dbReference type="Proteomes" id="UP000248897">
    <property type="component" value="Chromosome 1"/>
</dbReference>
<organism evidence="1 2">
    <name type="scientific">Serratia plymuthica</name>
    <dbReference type="NCBI Taxonomy" id="82996"/>
    <lineage>
        <taxon>Bacteria</taxon>
        <taxon>Pseudomonadati</taxon>
        <taxon>Pseudomonadota</taxon>
        <taxon>Gammaproteobacteria</taxon>
        <taxon>Enterobacterales</taxon>
        <taxon>Yersiniaceae</taxon>
        <taxon>Serratia</taxon>
    </lineage>
</organism>
<sequence>MRLAENVISGGATLRAWLEKVHTAFVMAQIRGLTYAEIAT</sequence>
<evidence type="ECO:0000313" key="1">
    <source>
        <dbReference type="EMBL" id="SQI42974.1"/>
    </source>
</evidence>
<gene>
    <name evidence="1" type="ORF">NCTC12961_03839</name>
</gene>
<reference evidence="1 2" key="1">
    <citation type="submission" date="2018-06" db="EMBL/GenBank/DDBJ databases">
        <authorList>
            <consortium name="Pathogen Informatics"/>
            <person name="Doyle S."/>
        </authorList>
    </citation>
    <scope>NUCLEOTIDE SEQUENCE [LARGE SCALE GENOMIC DNA]</scope>
    <source>
        <strain evidence="1 2">NCTC12961</strain>
    </source>
</reference>
<dbReference type="AlphaFoldDB" id="A0A2X4Y2Q0"/>
<protein>
    <submittedName>
        <fullName evidence="1">Uncharacterized protein</fullName>
    </submittedName>
</protein>
<proteinExistence type="predicted"/>